<dbReference type="EC" id="2.1.1.107" evidence="1"/>
<gene>
    <name evidence="8" type="primary">cobA</name>
    <name evidence="8" type="ORF">LC087_05385</name>
</gene>
<dbReference type="InterPro" id="IPR014776">
    <property type="entry name" value="4pyrrole_Mease_sub2"/>
</dbReference>
<evidence type="ECO:0000256" key="2">
    <source>
        <dbReference type="ARBA" id="ARBA00022603"/>
    </source>
</evidence>
<dbReference type="PANTHER" id="PTHR45790">
    <property type="entry name" value="SIROHEME SYNTHASE-RELATED"/>
    <property type="match status" value="1"/>
</dbReference>
<keyword evidence="2 6" id="KW-0489">Methyltransferase</keyword>
<evidence type="ECO:0000256" key="3">
    <source>
        <dbReference type="ARBA" id="ARBA00022679"/>
    </source>
</evidence>
<dbReference type="InterPro" id="IPR003043">
    <property type="entry name" value="Uropor_MeTrfase_CS"/>
</dbReference>
<reference evidence="8 9" key="1">
    <citation type="submission" date="2023-06" db="EMBL/GenBank/DDBJ databases">
        <title>Five Gram-positive bacteria isolated from mangrove sediments in Shenzhen, Guangdong, China.</title>
        <authorList>
            <person name="Yu S."/>
            <person name="Zheng W."/>
            <person name="Huang Y."/>
        </authorList>
    </citation>
    <scope>NUCLEOTIDE SEQUENCE [LARGE SCALE GENOMIC DNA]</scope>
    <source>
        <strain evidence="8 9">SaN35-3</strain>
    </source>
</reference>
<dbReference type="NCBIfam" id="NF004790">
    <property type="entry name" value="PRK06136.1"/>
    <property type="match status" value="1"/>
</dbReference>
<keyword evidence="5" id="KW-0627">Porphyrin biosynthesis</keyword>
<dbReference type="InterPro" id="IPR014777">
    <property type="entry name" value="4pyrrole_Mease_sub1"/>
</dbReference>
<dbReference type="InterPro" id="IPR000878">
    <property type="entry name" value="4pyrrol_Mease"/>
</dbReference>
<organism evidence="8 9">
    <name type="scientific">Bacillus carboniphilus</name>
    <dbReference type="NCBI Taxonomy" id="86663"/>
    <lineage>
        <taxon>Bacteria</taxon>
        <taxon>Bacillati</taxon>
        <taxon>Bacillota</taxon>
        <taxon>Bacilli</taxon>
        <taxon>Bacillales</taxon>
        <taxon>Bacillaceae</taxon>
        <taxon>Bacillus</taxon>
    </lineage>
</organism>
<dbReference type="Gene3D" id="3.30.950.10">
    <property type="entry name" value="Methyltransferase, Cobalt-precorrin-4 Transmethylase, Domain 2"/>
    <property type="match status" value="1"/>
</dbReference>
<dbReference type="InterPro" id="IPR035996">
    <property type="entry name" value="4pyrrol_Methylase_sf"/>
</dbReference>
<dbReference type="EMBL" id="CP129013">
    <property type="protein sequence ID" value="WLR43587.1"/>
    <property type="molecule type" value="Genomic_DNA"/>
</dbReference>
<evidence type="ECO:0000256" key="4">
    <source>
        <dbReference type="ARBA" id="ARBA00022691"/>
    </source>
</evidence>
<dbReference type="Gene3D" id="3.40.1010.10">
    <property type="entry name" value="Cobalt-precorrin-4 Transmethylase, Domain 1"/>
    <property type="match status" value="1"/>
</dbReference>
<accession>A0ABY9JW13</accession>
<dbReference type="GO" id="GO:0004851">
    <property type="term" value="F:uroporphyrin-III C-methyltransferase activity"/>
    <property type="evidence" value="ECO:0007669"/>
    <property type="project" value="UniProtKB-EC"/>
</dbReference>
<dbReference type="SUPFAM" id="SSF53790">
    <property type="entry name" value="Tetrapyrrole methylase"/>
    <property type="match status" value="1"/>
</dbReference>
<dbReference type="PANTHER" id="PTHR45790:SF3">
    <property type="entry name" value="S-ADENOSYL-L-METHIONINE-DEPENDENT UROPORPHYRINOGEN III METHYLTRANSFERASE, CHLOROPLASTIC"/>
    <property type="match status" value="1"/>
</dbReference>
<feature type="domain" description="Tetrapyrrole methylase" evidence="7">
    <location>
        <begin position="4"/>
        <end position="214"/>
    </location>
</feature>
<dbReference type="Proteomes" id="UP001197974">
    <property type="component" value="Chromosome"/>
</dbReference>
<dbReference type="RefSeq" id="WP_226538391.1">
    <property type="nucleotide sequence ID" value="NZ_CP129013.1"/>
</dbReference>
<dbReference type="Pfam" id="PF00590">
    <property type="entry name" value="TP_methylase"/>
    <property type="match status" value="1"/>
</dbReference>
<comment type="similarity">
    <text evidence="6">Belongs to the precorrin methyltransferase family.</text>
</comment>
<sequence>MGYVYLVGAGPGDPELLTLKAVKCIQSADVILYDRLVNQEILSYAKKEAESIYCGKQPNNHSMKQEEIHQLLIQFAKEGKKVTRLKGGDPFVFGRGAEEAEQLAQAGIDFEIVPGITSGLAAPLYAGIPVTHREFSSNTMFISGHMKKDGEKELNWEYVAAFVDTLVIYMGITNLIDICKRLMVSGKNSSTPLAVIHWGTYKHQKTVISSLQEVCEKGDHLNFQSPSIVVIGEVVRFHEKINWLAFKQEVL</sequence>
<dbReference type="PROSITE" id="PS00840">
    <property type="entry name" value="SUMT_2"/>
    <property type="match status" value="1"/>
</dbReference>
<keyword evidence="4" id="KW-0949">S-adenosyl-L-methionine</keyword>
<evidence type="ECO:0000256" key="5">
    <source>
        <dbReference type="ARBA" id="ARBA00023244"/>
    </source>
</evidence>
<dbReference type="CDD" id="cd11642">
    <property type="entry name" value="SUMT"/>
    <property type="match status" value="1"/>
</dbReference>
<dbReference type="InterPro" id="IPR006366">
    <property type="entry name" value="CobA/CysG_C"/>
</dbReference>
<evidence type="ECO:0000259" key="7">
    <source>
        <dbReference type="Pfam" id="PF00590"/>
    </source>
</evidence>
<dbReference type="GO" id="GO:0032259">
    <property type="term" value="P:methylation"/>
    <property type="evidence" value="ECO:0007669"/>
    <property type="project" value="UniProtKB-KW"/>
</dbReference>
<protein>
    <recommendedName>
        <fullName evidence="1">uroporphyrinogen-III C-methyltransferase</fullName>
        <ecNumber evidence="1">2.1.1.107</ecNumber>
    </recommendedName>
</protein>
<evidence type="ECO:0000256" key="1">
    <source>
        <dbReference type="ARBA" id="ARBA00012162"/>
    </source>
</evidence>
<dbReference type="InterPro" id="IPR050161">
    <property type="entry name" value="Siro_Cobalamin_biosynth"/>
</dbReference>
<dbReference type="NCBIfam" id="TIGR01469">
    <property type="entry name" value="cobA_cysG_Cterm"/>
    <property type="match status" value="1"/>
</dbReference>
<name>A0ABY9JW13_9BACI</name>
<evidence type="ECO:0000256" key="6">
    <source>
        <dbReference type="RuleBase" id="RU003960"/>
    </source>
</evidence>
<keyword evidence="3 6" id="KW-0808">Transferase</keyword>
<keyword evidence="9" id="KW-1185">Reference proteome</keyword>
<proteinExistence type="inferred from homology"/>
<evidence type="ECO:0000313" key="8">
    <source>
        <dbReference type="EMBL" id="WLR43587.1"/>
    </source>
</evidence>
<evidence type="ECO:0000313" key="9">
    <source>
        <dbReference type="Proteomes" id="UP001197974"/>
    </source>
</evidence>
<dbReference type="PROSITE" id="PS00839">
    <property type="entry name" value="SUMT_1"/>
    <property type="match status" value="1"/>
</dbReference>